<dbReference type="KEGG" id="nde:NIDE2515"/>
<keyword evidence="5" id="KW-1185">Reference proteome</keyword>
<evidence type="ECO:0000259" key="2">
    <source>
        <dbReference type="Pfam" id="PF05170"/>
    </source>
</evidence>
<evidence type="ECO:0008006" key="6">
    <source>
        <dbReference type="Google" id="ProtNLM"/>
    </source>
</evidence>
<dbReference type="EMBL" id="FP929003">
    <property type="protein sequence ID" value="CBK42225.1"/>
    <property type="molecule type" value="Genomic_DNA"/>
</dbReference>
<gene>
    <name evidence="4" type="ORF">NIDE2515</name>
</gene>
<evidence type="ECO:0000256" key="1">
    <source>
        <dbReference type="SAM" id="MobiDB-lite"/>
    </source>
</evidence>
<proteinExistence type="predicted"/>
<accession>D8PG38</accession>
<evidence type="ECO:0000313" key="5">
    <source>
        <dbReference type="Proteomes" id="UP000001660"/>
    </source>
</evidence>
<evidence type="ECO:0000259" key="3">
    <source>
        <dbReference type="Pfam" id="PF13116"/>
    </source>
</evidence>
<protein>
    <recommendedName>
        <fullName evidence="6">AsmA family protein</fullName>
    </recommendedName>
</protein>
<dbReference type="STRING" id="330214.NIDE2515"/>
<evidence type="ECO:0000313" key="4">
    <source>
        <dbReference type="EMBL" id="CBK42225.1"/>
    </source>
</evidence>
<dbReference type="InterPro" id="IPR007844">
    <property type="entry name" value="AsmA"/>
</dbReference>
<dbReference type="InterPro" id="IPR025263">
    <property type="entry name" value="YhdP_central"/>
</dbReference>
<dbReference type="HOGENOM" id="CLU_287263_0_0_0"/>
<feature type="compositionally biased region" description="Pro residues" evidence="1">
    <location>
        <begin position="1121"/>
        <end position="1137"/>
    </location>
</feature>
<dbReference type="PANTHER" id="PTHR30441:SF4">
    <property type="entry name" value="PROTEIN ASMA"/>
    <property type="match status" value="1"/>
</dbReference>
<dbReference type="InterPro" id="IPR052894">
    <property type="entry name" value="AsmA-related"/>
</dbReference>
<dbReference type="Pfam" id="PF13116">
    <property type="entry name" value="YhdP"/>
    <property type="match status" value="1"/>
</dbReference>
<sequence length="1137" mass="122688">MRVRPRVVVLSLLGLVVVGALLLLYSRELFGVDVIKNFFLQQLETSLRRKIEVDRIKLVVLPSVRLELSNVGVYGHDDPTHVVFQAKEIDIVLRLLPLLKKQVVAKRIFLDEPTVTLIRNRSGHWNVLAGLPSAAKDESAYQMFSRLLQIREATIQQGHITITDEARPDGVRTTKLEAVELALKVYPGKAQGDLHISASLPAEAAPSSFSLTGTIGLSESSSSLAAEEPYSVHPAFQFDGEIETTNLRLREAADFFGPRPVPAQLQGGANLQSRIRVAPGVAGYDVVLTEIAANVDELAITGKANLAGLLTTQPTFSITFTSPTIDLKKLFARMPPQWIHPQLPGIVEQRQLGGTVEIVSATLTGATAPSPQLSLTGDFRIEKGTALIGNDRVPTQDLSATISVEPGRIRVGKVTGSYGTLQMTDGKAVVSFLDEGPWMELDISGNMTAADLVKFLTKTIRADRLTSLLAQSREIEGQTHPTFRLVGPLDKPEGITFAGGEVLAEQVSLVNPSLPQRLTAMHGRILFSQTGGAQFDQVTANVGETQLQFNGMISGGTPSVFQDFVIRARGSAAQLRQMVSAGTFPDDLLYGMVNAKVQLSGASGAPHLRGEIGLNDAKLVLPMVGEKPFGSPASLELDADVTRGVGLVISRMELVIPPLRLPLKGHITLGDQFSIDASLASGTVSLSSLPEWIYRSGFEAGNLEVSMDVKGTDAEWRNWRTGGWLALTNGLMSVKGVDGQVEDIYLRLKFSKNIADIKQLSFRIKDSDVSLSGALKNWTTKPVIAVKIESSQMDLDLLIPKGHRSPIREFLETLASTSQVSATATIEKGLYKHLRFGGLSGRLTIQDGMLDLDRVVAQSGTGHAAGRMVVRLPKGQPAETETSIRMTGIPAESLLPLLGAHDQPVTGEMKLTGVIRGHGRNPHGVLPTLNGKVELVLQDGRILKTEKRAIWKILSILNLPAVLQGKVDLEKEGLQYNRASTTLTIQNGLVKTQNIVLDSPVLKISAAGNYDMPTDQLDMIWAVSPFGSYSQFLKSIPLFGRLIAGDRKGLATALFQVKGSIDDPDVTYLPMKSFTTGLTGVAQLAFDLLKNTVMLPIDILSPQEEKDPVFDPSLEIQTPPSAAPPVETPVTPAPATP</sequence>
<dbReference type="Pfam" id="PF05170">
    <property type="entry name" value="AsmA"/>
    <property type="match status" value="1"/>
</dbReference>
<dbReference type="PANTHER" id="PTHR30441">
    <property type="entry name" value="DUF748 DOMAIN-CONTAINING PROTEIN"/>
    <property type="match status" value="1"/>
</dbReference>
<organism evidence="4 5">
    <name type="scientific">Nitrospira defluvii</name>
    <dbReference type="NCBI Taxonomy" id="330214"/>
    <lineage>
        <taxon>Bacteria</taxon>
        <taxon>Pseudomonadati</taxon>
        <taxon>Nitrospirota</taxon>
        <taxon>Nitrospiria</taxon>
        <taxon>Nitrospirales</taxon>
        <taxon>Nitrospiraceae</taxon>
        <taxon>Nitrospira</taxon>
    </lineage>
</organism>
<dbReference type="GO" id="GO:0090313">
    <property type="term" value="P:regulation of protein targeting to membrane"/>
    <property type="evidence" value="ECO:0007669"/>
    <property type="project" value="TreeGrafter"/>
</dbReference>
<dbReference type="AlphaFoldDB" id="D8PG38"/>
<feature type="domain" description="AsmA" evidence="2">
    <location>
        <begin position="1"/>
        <end position="177"/>
    </location>
</feature>
<name>D8PG38_9BACT</name>
<dbReference type="GO" id="GO:0005886">
    <property type="term" value="C:plasma membrane"/>
    <property type="evidence" value="ECO:0007669"/>
    <property type="project" value="TreeGrafter"/>
</dbReference>
<dbReference type="eggNOG" id="COG2982">
    <property type="taxonomic scope" value="Bacteria"/>
</dbReference>
<feature type="domain" description="YhdP central" evidence="3">
    <location>
        <begin position="267"/>
        <end position="1066"/>
    </location>
</feature>
<reference evidence="4 5" key="1">
    <citation type="journal article" date="2010" name="Proc. Natl. Acad. Sci. U.S.A.">
        <title>A Nitrospira metagenome illuminates the physiology and evolution of globally important nitrite-oxidizing bacteria.</title>
        <authorList>
            <person name="Lucker S."/>
            <person name="Wagner M."/>
            <person name="Maixner F."/>
            <person name="Pelletier E."/>
            <person name="Koch H."/>
            <person name="Vacherie B."/>
            <person name="Rattei T."/>
            <person name="Sinninghe Damste J."/>
            <person name="Spieck E."/>
            <person name="Le Paslier D."/>
            <person name="Daims H."/>
        </authorList>
    </citation>
    <scope>NUCLEOTIDE SEQUENCE [LARGE SCALE GENOMIC DNA]</scope>
</reference>
<feature type="region of interest" description="Disordered" evidence="1">
    <location>
        <begin position="1106"/>
        <end position="1137"/>
    </location>
</feature>
<dbReference type="Proteomes" id="UP000001660">
    <property type="component" value="Chromosome"/>
</dbReference>